<proteinExistence type="predicted"/>
<keyword evidence="2" id="KW-1185">Reference proteome</keyword>
<reference evidence="1" key="1">
    <citation type="journal article" date="2020" name="G3 (Bethesda)">
        <title>High-Quality Assemblies for Three Invasive Social Wasps from the &lt;i&gt;Vespula&lt;/i&gt; Genus.</title>
        <authorList>
            <person name="Harrop T.W.R."/>
            <person name="Guhlin J."/>
            <person name="McLaughlin G.M."/>
            <person name="Permina E."/>
            <person name="Stockwell P."/>
            <person name="Gilligan J."/>
            <person name="Le Lec M.F."/>
            <person name="Gruber M.A.M."/>
            <person name="Quinn O."/>
            <person name="Lovegrove M."/>
            <person name="Duncan E.J."/>
            <person name="Remnant E.J."/>
            <person name="Van Eeckhoven J."/>
            <person name="Graham B."/>
            <person name="Knapp R.A."/>
            <person name="Langford K.W."/>
            <person name="Kronenberg Z."/>
            <person name="Press M.O."/>
            <person name="Eacker S.M."/>
            <person name="Wilson-Rankin E.E."/>
            <person name="Purcell J."/>
            <person name="Lester P.J."/>
            <person name="Dearden P.K."/>
        </authorList>
    </citation>
    <scope>NUCLEOTIDE SEQUENCE</scope>
    <source>
        <strain evidence="1">Marl-1</strain>
    </source>
</reference>
<evidence type="ECO:0000313" key="2">
    <source>
        <dbReference type="Proteomes" id="UP000614350"/>
    </source>
</evidence>
<evidence type="ECO:0000313" key="1">
    <source>
        <dbReference type="EMBL" id="KAF7381410.1"/>
    </source>
</evidence>
<dbReference type="AlphaFoldDB" id="A0A834MQX9"/>
<organism evidence="1 2">
    <name type="scientific">Vespula vulgaris</name>
    <name type="common">Yellow jacket</name>
    <name type="synonym">Wasp</name>
    <dbReference type="NCBI Taxonomy" id="7454"/>
    <lineage>
        <taxon>Eukaryota</taxon>
        <taxon>Metazoa</taxon>
        <taxon>Ecdysozoa</taxon>
        <taxon>Arthropoda</taxon>
        <taxon>Hexapoda</taxon>
        <taxon>Insecta</taxon>
        <taxon>Pterygota</taxon>
        <taxon>Neoptera</taxon>
        <taxon>Endopterygota</taxon>
        <taxon>Hymenoptera</taxon>
        <taxon>Apocrita</taxon>
        <taxon>Aculeata</taxon>
        <taxon>Vespoidea</taxon>
        <taxon>Vespidae</taxon>
        <taxon>Vespinae</taxon>
        <taxon>Vespula</taxon>
    </lineage>
</organism>
<dbReference type="Proteomes" id="UP000614350">
    <property type="component" value="Unassembled WGS sequence"/>
</dbReference>
<dbReference type="EMBL" id="JACSEA010000020">
    <property type="protein sequence ID" value="KAF7381410.1"/>
    <property type="molecule type" value="Genomic_DNA"/>
</dbReference>
<accession>A0A834MQX9</accession>
<name>A0A834MQX9_VESVU</name>
<gene>
    <name evidence="1" type="ORF">HZH66_013804</name>
</gene>
<comment type="caution">
    <text evidence="1">The sequence shown here is derived from an EMBL/GenBank/DDBJ whole genome shotgun (WGS) entry which is preliminary data.</text>
</comment>
<sequence length="119" mass="13492">MGIKRYNKNDGDNYKVVVVSFHGLTRGRRRTDLFKDFRDTSEDSLEWKRIQAACKSRKTVTRIHNAMDAQNLSTTLVLFVFVLVARSEIEEEAPRSNVVERAIMTPTTTTTMVVAVAAV</sequence>
<protein>
    <submittedName>
        <fullName evidence="1">Uncharacterized protein</fullName>
    </submittedName>
</protein>